<dbReference type="SUPFAM" id="SSF47090">
    <property type="entry name" value="PGBD-like"/>
    <property type="match status" value="1"/>
</dbReference>
<comment type="caution">
    <text evidence="2">The sequence shown here is derived from an EMBL/GenBank/DDBJ whole genome shotgun (WGS) entry which is preliminary data.</text>
</comment>
<protein>
    <submittedName>
        <fullName evidence="2">TIGR02594 family protein</fullName>
    </submittedName>
</protein>
<dbReference type="Gene3D" id="1.10.101.10">
    <property type="entry name" value="PGBD-like superfamily/PGBD"/>
    <property type="match status" value="1"/>
</dbReference>
<sequence>MGHPDVAKIQQALVNAGFFPGVVDGVWGRRTIDAVREFQESEGLLVDGIVGPRTMSRLFRGDLPRLSAPLLPWMAQAQGLLGTKEGRGGLNNPLILDWADDLDLHYPGDNIAWCGLFVAHCMGAAMPEEILPNNPLGAREWMKFGDPTSPRYGAVMVFWREKREGWKGHVGFYTGESSDAYRILGGNQSDSVSQAWIAKERLLKARWPRTAVSLGGGAAIVELERTGELSTAEA</sequence>
<dbReference type="InterPro" id="IPR013423">
    <property type="entry name" value="CHP02594"/>
</dbReference>
<dbReference type="NCBIfam" id="TIGR02594">
    <property type="entry name" value="TIGR02594 family protein"/>
    <property type="match status" value="1"/>
</dbReference>
<dbReference type="Pfam" id="PF01471">
    <property type="entry name" value="PG_binding_1"/>
    <property type="match status" value="1"/>
</dbReference>
<reference evidence="3" key="1">
    <citation type="journal article" date="2019" name="Int. J. Syst. Evol. Microbiol.">
        <title>The Global Catalogue of Microorganisms (GCM) 10K type strain sequencing project: providing services to taxonomists for standard genome sequencing and annotation.</title>
        <authorList>
            <consortium name="The Broad Institute Genomics Platform"/>
            <consortium name="The Broad Institute Genome Sequencing Center for Infectious Disease"/>
            <person name="Wu L."/>
            <person name="Ma J."/>
        </authorList>
    </citation>
    <scope>NUCLEOTIDE SEQUENCE [LARGE SCALE GENOMIC DNA]</scope>
    <source>
        <strain evidence="3">CCM 7480</strain>
    </source>
</reference>
<dbReference type="Proteomes" id="UP001595665">
    <property type="component" value="Unassembled WGS sequence"/>
</dbReference>
<evidence type="ECO:0000313" key="3">
    <source>
        <dbReference type="Proteomes" id="UP001595665"/>
    </source>
</evidence>
<accession>A0ABV7PSG1</accession>
<evidence type="ECO:0000259" key="1">
    <source>
        <dbReference type="Pfam" id="PF01471"/>
    </source>
</evidence>
<evidence type="ECO:0000313" key="2">
    <source>
        <dbReference type="EMBL" id="MFC3461158.1"/>
    </source>
</evidence>
<gene>
    <name evidence="2" type="ORF">ACFOPH_23400</name>
</gene>
<dbReference type="RefSeq" id="WP_312547760.1">
    <property type="nucleotide sequence ID" value="NZ_JBHRVV010000001.1"/>
</dbReference>
<organism evidence="2 3">
    <name type="scientific">Massilia haematophila</name>
    <dbReference type="NCBI Taxonomy" id="457923"/>
    <lineage>
        <taxon>Bacteria</taxon>
        <taxon>Pseudomonadati</taxon>
        <taxon>Pseudomonadota</taxon>
        <taxon>Betaproteobacteria</taxon>
        <taxon>Burkholderiales</taxon>
        <taxon>Oxalobacteraceae</taxon>
        <taxon>Telluria group</taxon>
        <taxon>Massilia</taxon>
    </lineage>
</organism>
<name>A0ABV7PSG1_9BURK</name>
<dbReference type="InterPro" id="IPR002477">
    <property type="entry name" value="Peptidoglycan-bd-like"/>
</dbReference>
<dbReference type="EMBL" id="JBHRVV010000001">
    <property type="protein sequence ID" value="MFC3461158.1"/>
    <property type="molecule type" value="Genomic_DNA"/>
</dbReference>
<feature type="domain" description="Peptidoglycan binding-like" evidence="1">
    <location>
        <begin position="3"/>
        <end position="58"/>
    </location>
</feature>
<dbReference type="InterPro" id="IPR036365">
    <property type="entry name" value="PGBD-like_sf"/>
</dbReference>
<dbReference type="InterPro" id="IPR036366">
    <property type="entry name" value="PGBDSf"/>
</dbReference>
<proteinExistence type="predicted"/>
<keyword evidence="3" id="KW-1185">Reference proteome</keyword>